<dbReference type="PROSITE" id="PS50977">
    <property type="entry name" value="HTH_TETR_2"/>
    <property type="match status" value="1"/>
</dbReference>
<evidence type="ECO:0000256" key="4">
    <source>
        <dbReference type="PROSITE-ProRule" id="PRU00335"/>
    </source>
</evidence>
<evidence type="ECO:0000313" key="7">
    <source>
        <dbReference type="EMBL" id="GAA1639697.1"/>
    </source>
</evidence>
<keyword evidence="2 4" id="KW-0238">DNA-binding</keyword>
<evidence type="ECO:0000259" key="6">
    <source>
        <dbReference type="PROSITE" id="PS50977"/>
    </source>
</evidence>
<dbReference type="Proteomes" id="UP001500064">
    <property type="component" value="Unassembled WGS sequence"/>
</dbReference>
<dbReference type="PRINTS" id="PR00455">
    <property type="entry name" value="HTHTETR"/>
</dbReference>
<sequence length="268" mass="28740">MPAHPSRIAPDTLPPTTAGDHHDPRPAVPEEPRTAVPGGDRLAELRAAVQADLRVPPQDGPDADLRADARHNRERILGAAREAFATRGLDVPMAAIARRAGVGVATLYRRFPSRESLVVEVFADQLTACASTVDDALADPDPWRGFTTAIEEICAMQLADRGFAAAFMTTFPTATDYEHTRAHAERRFAELVRRAKDAGRLRADFDPADLVLLLKAVCGVTVDAGEAAAASSRRLVAYLLQSFEAGHTAPLPPPPPLDLGHLHPAAPR</sequence>
<organism evidence="7 8">
    <name type="scientific">Nonomuraea maheshkhaliensis</name>
    <dbReference type="NCBI Taxonomy" id="419590"/>
    <lineage>
        <taxon>Bacteria</taxon>
        <taxon>Bacillati</taxon>
        <taxon>Actinomycetota</taxon>
        <taxon>Actinomycetes</taxon>
        <taxon>Streptosporangiales</taxon>
        <taxon>Streptosporangiaceae</taxon>
        <taxon>Nonomuraea</taxon>
    </lineage>
</organism>
<dbReference type="Pfam" id="PF21597">
    <property type="entry name" value="TetR_C_43"/>
    <property type="match status" value="1"/>
</dbReference>
<evidence type="ECO:0000256" key="5">
    <source>
        <dbReference type="SAM" id="MobiDB-lite"/>
    </source>
</evidence>
<feature type="compositionally biased region" description="Basic and acidic residues" evidence="5">
    <location>
        <begin position="19"/>
        <end position="33"/>
    </location>
</feature>
<dbReference type="RefSeq" id="WP_346106932.1">
    <property type="nucleotide sequence ID" value="NZ_BAAAMU010000027.1"/>
</dbReference>
<comment type="caution">
    <text evidence="7">The sequence shown here is derived from an EMBL/GenBank/DDBJ whole genome shotgun (WGS) entry which is preliminary data.</text>
</comment>
<dbReference type="InterPro" id="IPR009057">
    <property type="entry name" value="Homeodomain-like_sf"/>
</dbReference>
<dbReference type="Pfam" id="PF00440">
    <property type="entry name" value="TetR_N"/>
    <property type="match status" value="1"/>
</dbReference>
<protein>
    <submittedName>
        <fullName evidence="7">TetR/AcrR family transcriptional regulator</fullName>
    </submittedName>
</protein>
<keyword evidence="3" id="KW-0804">Transcription</keyword>
<feature type="compositionally biased region" description="Low complexity" evidence="5">
    <location>
        <begin position="258"/>
        <end position="268"/>
    </location>
</feature>
<evidence type="ECO:0000256" key="3">
    <source>
        <dbReference type="ARBA" id="ARBA00023163"/>
    </source>
</evidence>
<dbReference type="InterPro" id="IPR036271">
    <property type="entry name" value="Tet_transcr_reg_TetR-rel_C_sf"/>
</dbReference>
<evidence type="ECO:0000256" key="2">
    <source>
        <dbReference type="ARBA" id="ARBA00023125"/>
    </source>
</evidence>
<dbReference type="InterPro" id="IPR049445">
    <property type="entry name" value="TetR_SbtR-like_C"/>
</dbReference>
<dbReference type="PANTHER" id="PTHR30055">
    <property type="entry name" value="HTH-TYPE TRANSCRIPTIONAL REGULATOR RUTR"/>
    <property type="match status" value="1"/>
</dbReference>
<dbReference type="InterPro" id="IPR050109">
    <property type="entry name" value="HTH-type_TetR-like_transc_reg"/>
</dbReference>
<keyword evidence="1" id="KW-0805">Transcription regulation</keyword>
<reference evidence="7 8" key="1">
    <citation type="journal article" date="2019" name="Int. J. Syst. Evol. Microbiol.">
        <title>The Global Catalogue of Microorganisms (GCM) 10K type strain sequencing project: providing services to taxonomists for standard genome sequencing and annotation.</title>
        <authorList>
            <consortium name="The Broad Institute Genomics Platform"/>
            <consortium name="The Broad Institute Genome Sequencing Center for Infectious Disease"/>
            <person name="Wu L."/>
            <person name="Ma J."/>
        </authorList>
    </citation>
    <scope>NUCLEOTIDE SEQUENCE [LARGE SCALE GENOMIC DNA]</scope>
    <source>
        <strain evidence="7 8">JCM 13929</strain>
    </source>
</reference>
<feature type="region of interest" description="Disordered" evidence="5">
    <location>
        <begin position="1"/>
        <end position="38"/>
    </location>
</feature>
<dbReference type="PANTHER" id="PTHR30055:SF234">
    <property type="entry name" value="HTH-TYPE TRANSCRIPTIONAL REGULATOR BETI"/>
    <property type="match status" value="1"/>
</dbReference>
<proteinExistence type="predicted"/>
<dbReference type="SUPFAM" id="SSF48498">
    <property type="entry name" value="Tetracyclin repressor-like, C-terminal domain"/>
    <property type="match status" value="1"/>
</dbReference>
<dbReference type="EMBL" id="BAAAMU010000027">
    <property type="protein sequence ID" value="GAA1639697.1"/>
    <property type="molecule type" value="Genomic_DNA"/>
</dbReference>
<gene>
    <name evidence="7" type="ORF">GCM10009733_041070</name>
</gene>
<keyword evidence="8" id="KW-1185">Reference proteome</keyword>
<feature type="DNA-binding region" description="H-T-H motif" evidence="4">
    <location>
        <begin position="92"/>
        <end position="111"/>
    </location>
</feature>
<name>A0ABN2FBT3_9ACTN</name>
<dbReference type="InterPro" id="IPR001647">
    <property type="entry name" value="HTH_TetR"/>
</dbReference>
<dbReference type="Gene3D" id="1.10.357.10">
    <property type="entry name" value="Tetracycline Repressor, domain 2"/>
    <property type="match status" value="1"/>
</dbReference>
<feature type="domain" description="HTH tetR-type" evidence="6">
    <location>
        <begin position="70"/>
        <end position="129"/>
    </location>
</feature>
<evidence type="ECO:0000256" key="1">
    <source>
        <dbReference type="ARBA" id="ARBA00023015"/>
    </source>
</evidence>
<dbReference type="SUPFAM" id="SSF46689">
    <property type="entry name" value="Homeodomain-like"/>
    <property type="match status" value="1"/>
</dbReference>
<feature type="region of interest" description="Disordered" evidence="5">
    <location>
        <begin position="249"/>
        <end position="268"/>
    </location>
</feature>
<evidence type="ECO:0000313" key="8">
    <source>
        <dbReference type="Proteomes" id="UP001500064"/>
    </source>
</evidence>
<accession>A0ABN2FBT3</accession>